<sequence length="182" mass="18661">MAGSVNKVILIGNLGRDPECRTFQNGGKVANLRVATTDTWKDRQTGERRERTEWHSVAVFGPLADICERYLRKGSKVYLCGSLQTRKWQDQSGNDRYTTEVVLQGPGAEMTMLDSPRSGGGGGGGGMSNGGGGYDPGPQDGGGYGGGYGGGGGGGGGGAGRGGGWDSSPGPGSNDPEDDIPF</sequence>
<dbReference type="CDD" id="cd04496">
    <property type="entry name" value="SSB_OBF"/>
    <property type="match status" value="1"/>
</dbReference>
<dbReference type="AlphaFoldDB" id="A0A7X1ZJP4"/>
<dbReference type="InterPro" id="IPR012340">
    <property type="entry name" value="NA-bd_OB-fold"/>
</dbReference>
<evidence type="ECO:0000256" key="4">
    <source>
        <dbReference type="RuleBase" id="RU000524"/>
    </source>
</evidence>
<comment type="subunit">
    <text evidence="3">Homotetramer.</text>
</comment>
<comment type="caution">
    <text evidence="6">The sequence shown here is derived from an EMBL/GenBank/DDBJ whole genome shotgun (WGS) entry which is preliminary data.</text>
</comment>
<feature type="compositionally biased region" description="Gly residues" evidence="5">
    <location>
        <begin position="118"/>
        <end position="165"/>
    </location>
</feature>
<reference evidence="6 7" key="1">
    <citation type="submission" date="2019-10" db="EMBL/GenBank/DDBJ databases">
        <title>Draft whole-genome sequence of the purple nonsulfur photosynthetic bacterium Roseospira navarrensis DSM 15114.</title>
        <authorList>
            <person name="Kyndt J.A."/>
            <person name="Meyer T.E."/>
        </authorList>
    </citation>
    <scope>NUCLEOTIDE SEQUENCE [LARGE SCALE GENOMIC DNA]</scope>
    <source>
        <strain evidence="6 7">DSM 15114</strain>
    </source>
</reference>
<organism evidence="6 7">
    <name type="scientific">Roseospira navarrensis</name>
    <dbReference type="NCBI Taxonomy" id="140058"/>
    <lineage>
        <taxon>Bacteria</taxon>
        <taxon>Pseudomonadati</taxon>
        <taxon>Pseudomonadota</taxon>
        <taxon>Alphaproteobacteria</taxon>
        <taxon>Rhodospirillales</taxon>
        <taxon>Rhodospirillaceae</taxon>
        <taxon>Roseospira</taxon>
    </lineage>
</organism>
<dbReference type="InterPro" id="IPR000424">
    <property type="entry name" value="Primosome_PriB/ssb"/>
</dbReference>
<dbReference type="GO" id="GO:0006310">
    <property type="term" value="P:DNA recombination"/>
    <property type="evidence" value="ECO:0007669"/>
    <property type="project" value="UniProtKB-UniRule"/>
</dbReference>
<dbReference type="GO" id="GO:0006281">
    <property type="term" value="P:DNA repair"/>
    <property type="evidence" value="ECO:0007669"/>
    <property type="project" value="UniProtKB-UniRule"/>
</dbReference>
<dbReference type="Proteomes" id="UP000434582">
    <property type="component" value="Unassembled WGS sequence"/>
</dbReference>
<evidence type="ECO:0000256" key="5">
    <source>
        <dbReference type="SAM" id="MobiDB-lite"/>
    </source>
</evidence>
<evidence type="ECO:0000256" key="1">
    <source>
        <dbReference type="ARBA" id="ARBA00023125"/>
    </source>
</evidence>
<name>A0A7X1ZJP4_9PROT</name>
<proteinExistence type="inferred from homology"/>
<keyword evidence="3" id="KW-0227">DNA damage</keyword>
<dbReference type="RefSeq" id="WP_153347016.1">
    <property type="nucleotide sequence ID" value="NZ_WIVE01000110.1"/>
</dbReference>
<dbReference type="NCBIfam" id="TIGR00621">
    <property type="entry name" value="ssb"/>
    <property type="match status" value="1"/>
</dbReference>
<dbReference type="Pfam" id="PF00436">
    <property type="entry name" value="SSB"/>
    <property type="match status" value="1"/>
</dbReference>
<dbReference type="GO" id="GO:0006260">
    <property type="term" value="P:DNA replication"/>
    <property type="evidence" value="ECO:0007669"/>
    <property type="project" value="UniProtKB-UniRule"/>
</dbReference>
<comment type="caution">
    <text evidence="3">Lacks conserved residue(s) required for the propagation of feature annotation.</text>
</comment>
<dbReference type="GO" id="GO:0003697">
    <property type="term" value="F:single-stranded DNA binding"/>
    <property type="evidence" value="ECO:0007669"/>
    <property type="project" value="UniProtKB-UniRule"/>
</dbReference>
<dbReference type="OrthoDB" id="9809878at2"/>
<evidence type="ECO:0000256" key="2">
    <source>
        <dbReference type="ARBA" id="ARBA00023172"/>
    </source>
</evidence>
<evidence type="ECO:0000313" key="7">
    <source>
        <dbReference type="Proteomes" id="UP000434582"/>
    </source>
</evidence>
<dbReference type="InterPro" id="IPR011344">
    <property type="entry name" value="ssDNA-bd"/>
</dbReference>
<comment type="function">
    <text evidence="3">Plays an important role in DNA replication, recombination and repair. Binds to ssDNA and to an array of partner proteins to recruit them to their sites of action during DNA metabolism.</text>
</comment>
<protein>
    <recommendedName>
        <fullName evidence="3 4">Single-stranded DNA-binding protein</fullName>
        <shortName evidence="3">SSB</shortName>
    </recommendedName>
</protein>
<feature type="short sequence motif" description="Important for interaction with partner proteins" evidence="3">
    <location>
        <begin position="177"/>
        <end position="182"/>
    </location>
</feature>
<accession>A0A7X1ZJP4</accession>
<evidence type="ECO:0000313" key="6">
    <source>
        <dbReference type="EMBL" id="MQX38490.1"/>
    </source>
</evidence>
<dbReference type="PROSITE" id="PS50935">
    <property type="entry name" value="SSB"/>
    <property type="match status" value="1"/>
</dbReference>
<dbReference type="PANTHER" id="PTHR10302">
    <property type="entry name" value="SINGLE-STRANDED DNA-BINDING PROTEIN"/>
    <property type="match status" value="1"/>
</dbReference>
<evidence type="ECO:0000256" key="3">
    <source>
        <dbReference type="HAMAP-Rule" id="MF_00984"/>
    </source>
</evidence>
<dbReference type="SUPFAM" id="SSF50249">
    <property type="entry name" value="Nucleic acid-binding proteins"/>
    <property type="match status" value="1"/>
</dbReference>
<dbReference type="PANTHER" id="PTHR10302:SF27">
    <property type="entry name" value="SINGLE-STRANDED DNA-BINDING PROTEIN"/>
    <property type="match status" value="1"/>
</dbReference>
<gene>
    <name evidence="6" type="primary">ssb</name>
    <name evidence="6" type="ORF">GHC57_18410</name>
</gene>
<keyword evidence="1 3" id="KW-0238">DNA-binding</keyword>
<keyword evidence="7" id="KW-1185">Reference proteome</keyword>
<dbReference type="HAMAP" id="MF_00984">
    <property type="entry name" value="SSB"/>
    <property type="match status" value="1"/>
</dbReference>
<keyword evidence="3" id="KW-0235">DNA replication</keyword>
<dbReference type="GO" id="GO:0009295">
    <property type="term" value="C:nucleoid"/>
    <property type="evidence" value="ECO:0007669"/>
    <property type="project" value="TreeGrafter"/>
</dbReference>
<dbReference type="EMBL" id="WIVE01000110">
    <property type="protein sequence ID" value="MQX38490.1"/>
    <property type="molecule type" value="Genomic_DNA"/>
</dbReference>
<keyword evidence="3" id="KW-0234">DNA repair</keyword>
<dbReference type="Gene3D" id="2.40.50.140">
    <property type="entry name" value="Nucleic acid-binding proteins"/>
    <property type="match status" value="1"/>
</dbReference>
<feature type="region of interest" description="Disordered" evidence="5">
    <location>
        <begin position="108"/>
        <end position="182"/>
    </location>
</feature>
<keyword evidence="2 3" id="KW-0233">DNA recombination</keyword>